<dbReference type="GO" id="GO:0012505">
    <property type="term" value="C:endomembrane system"/>
    <property type="evidence" value="ECO:0007669"/>
    <property type="project" value="UniProtKB-SubCell"/>
</dbReference>
<comment type="subcellular location">
    <subcellularLocation>
        <location evidence="2">Endomembrane system</location>
        <topology evidence="2">Multi-pass membrane protein</topology>
    </subcellularLocation>
</comment>
<evidence type="ECO:0000256" key="4">
    <source>
        <dbReference type="ARBA" id="ARBA00022679"/>
    </source>
</evidence>
<feature type="transmembrane region" description="Helical" evidence="12">
    <location>
        <begin position="260"/>
        <end position="281"/>
    </location>
</feature>
<dbReference type="EC" id="2.7.8.2" evidence="9"/>
<sequence length="412" mass="46200">MAYIRQQKLSNLKNYRYSGIDHSLISYYILKPFYTNFVIKCFPLTIAPNLITLSGFGFIIINVLTLFYYNPTLDKDCPPWVYASWALGLFLYQTFDAVDGTQARRTHQSGPLGELFDHGVDALNTSLGVLIFAASLNLGMGWRTVVALLGAQLTFYVQTWEEYHTKTLTLGIVNGPVEGVLILISIYLFTAFKGHASFWQQPAFQALEIQPPAYLPQYIKDISFCNLYLIQGAVVLFVNVFQSSLNVIRARRIRGERSREALLGLLPIVVTLILVASYLGLNPEILYNNLVPFILFAGIINSYSVGQVITAHLAQLCFPHFNILNLPLACGVLDSLGPLCQNYLGFGWPSLLSKSEYQIAYCFCMLGCGIGVYGSFVVDVIVTICDYLDIWCLTIKHPWNENDESKKIKKTA</sequence>
<evidence type="ECO:0000256" key="12">
    <source>
        <dbReference type="SAM" id="Phobius"/>
    </source>
</evidence>
<evidence type="ECO:0000256" key="11">
    <source>
        <dbReference type="RuleBase" id="RU003750"/>
    </source>
</evidence>
<comment type="catalytic activity">
    <reaction evidence="10">
        <text>CDP-N,N-dimethylethanolamine + a 1,2-diacyl-sn-glycerol = a 1,2-diacyl-sn-glycero-3-phospho-N,N-dimethylethanolamine + CMP + H(+)</text>
        <dbReference type="Rhea" id="RHEA:33775"/>
        <dbReference type="ChEBI" id="CHEBI:15378"/>
        <dbReference type="ChEBI" id="CHEBI:17815"/>
        <dbReference type="ChEBI" id="CHEBI:60377"/>
        <dbReference type="ChEBI" id="CHEBI:64572"/>
        <dbReference type="ChEBI" id="CHEBI:65117"/>
    </reaction>
    <physiologicalReaction direction="left-to-right" evidence="10">
        <dbReference type="Rhea" id="RHEA:33776"/>
    </physiologicalReaction>
</comment>
<dbReference type="OrthoDB" id="196717at2759"/>
<evidence type="ECO:0000313" key="13">
    <source>
        <dbReference type="EMBL" id="RKF62661.1"/>
    </source>
</evidence>
<evidence type="ECO:0000256" key="8">
    <source>
        <dbReference type="ARBA" id="ARBA00037890"/>
    </source>
</evidence>
<comment type="similarity">
    <text evidence="3 11">Belongs to the CDP-alcohol phosphatidyltransferase class-I family.</text>
</comment>
<dbReference type="FunFam" id="1.20.120.1760:FF:000012">
    <property type="entry name" value="sn-1,2-diacylglycerol cholinephosphotransferase"/>
    <property type="match status" value="1"/>
</dbReference>
<feature type="transmembrane region" description="Helical" evidence="12">
    <location>
        <begin position="358"/>
        <end position="382"/>
    </location>
</feature>
<feature type="transmembrane region" description="Helical" evidence="12">
    <location>
        <begin position="129"/>
        <end position="156"/>
    </location>
</feature>
<dbReference type="GO" id="GO:0016020">
    <property type="term" value="C:membrane"/>
    <property type="evidence" value="ECO:0007669"/>
    <property type="project" value="InterPro"/>
</dbReference>
<feature type="transmembrane region" description="Helical" evidence="12">
    <location>
        <begin position="293"/>
        <end position="314"/>
    </location>
</feature>
<evidence type="ECO:0000256" key="9">
    <source>
        <dbReference type="ARBA" id="ARBA00038987"/>
    </source>
</evidence>
<evidence type="ECO:0000313" key="14">
    <source>
        <dbReference type="Proteomes" id="UP000286134"/>
    </source>
</evidence>
<keyword evidence="6 12" id="KW-1133">Transmembrane helix</keyword>
<dbReference type="PROSITE" id="PS00379">
    <property type="entry name" value="CDP_ALCOHOL_P_TRANSF"/>
    <property type="match status" value="1"/>
</dbReference>
<name>A0A420HZ11_9PEZI</name>
<keyword evidence="14" id="KW-1185">Reference proteome</keyword>
<dbReference type="EMBL" id="MCFK01003179">
    <property type="protein sequence ID" value="RKF62661.1"/>
    <property type="molecule type" value="Genomic_DNA"/>
</dbReference>
<feature type="transmembrane region" description="Helical" evidence="12">
    <location>
        <begin position="168"/>
        <end position="189"/>
    </location>
</feature>
<dbReference type="Proteomes" id="UP000286134">
    <property type="component" value="Unassembled WGS sequence"/>
</dbReference>
<evidence type="ECO:0000256" key="10">
    <source>
        <dbReference type="ARBA" id="ARBA00051857"/>
    </source>
</evidence>
<dbReference type="InterPro" id="IPR000462">
    <property type="entry name" value="CDP-OH_P_trans"/>
</dbReference>
<evidence type="ECO:0000256" key="1">
    <source>
        <dbReference type="ARBA" id="ARBA00001946"/>
    </source>
</evidence>
<dbReference type="PIRSF" id="PIRSF015665">
    <property type="entry name" value="CHOPT"/>
    <property type="match status" value="1"/>
</dbReference>
<dbReference type="GO" id="GO:0004142">
    <property type="term" value="F:diacylglycerol cholinephosphotransferase activity"/>
    <property type="evidence" value="ECO:0007669"/>
    <property type="project" value="UniProtKB-EC"/>
</dbReference>
<comment type="pathway">
    <text evidence="8">Phospholipid metabolism; phosphatidylcholine biosynthesis; phosphatidylcholine from phosphocholine: step 2/2.</text>
</comment>
<dbReference type="InterPro" id="IPR048254">
    <property type="entry name" value="CDP_ALCOHOL_P_TRANSF_CS"/>
</dbReference>
<accession>A0A420HZ11</accession>
<keyword evidence="7 12" id="KW-0472">Membrane</keyword>
<evidence type="ECO:0000256" key="5">
    <source>
        <dbReference type="ARBA" id="ARBA00022692"/>
    </source>
</evidence>
<evidence type="ECO:0000256" key="3">
    <source>
        <dbReference type="ARBA" id="ARBA00010441"/>
    </source>
</evidence>
<comment type="cofactor">
    <cofactor evidence="1">
        <name>Mg(2+)</name>
        <dbReference type="ChEBI" id="CHEBI:18420"/>
    </cofactor>
</comment>
<reference evidence="13 14" key="1">
    <citation type="journal article" date="2018" name="BMC Genomics">
        <title>Comparative genome analyses reveal sequence features reflecting distinct modes of host-adaptation between dicot and monocot powdery mildew.</title>
        <authorList>
            <person name="Wu Y."/>
            <person name="Ma X."/>
            <person name="Pan Z."/>
            <person name="Kale S.D."/>
            <person name="Song Y."/>
            <person name="King H."/>
            <person name="Zhang Q."/>
            <person name="Presley C."/>
            <person name="Deng X."/>
            <person name="Wei C.I."/>
            <person name="Xiao S."/>
        </authorList>
    </citation>
    <scope>NUCLEOTIDE SEQUENCE [LARGE SCALE GENOMIC DNA]</scope>
    <source>
        <strain evidence="13">UMSG2</strain>
    </source>
</reference>
<organism evidence="13 14">
    <name type="scientific">Erysiphe neolycopersici</name>
    <dbReference type="NCBI Taxonomy" id="212602"/>
    <lineage>
        <taxon>Eukaryota</taxon>
        <taxon>Fungi</taxon>
        <taxon>Dikarya</taxon>
        <taxon>Ascomycota</taxon>
        <taxon>Pezizomycotina</taxon>
        <taxon>Leotiomycetes</taxon>
        <taxon>Erysiphales</taxon>
        <taxon>Erysiphaceae</taxon>
        <taxon>Erysiphe</taxon>
    </lineage>
</organism>
<keyword evidence="4 11" id="KW-0808">Transferase</keyword>
<dbReference type="AlphaFoldDB" id="A0A420HZ11"/>
<evidence type="ECO:0000256" key="6">
    <source>
        <dbReference type="ARBA" id="ARBA00022989"/>
    </source>
</evidence>
<feature type="transmembrane region" description="Helical" evidence="12">
    <location>
        <begin position="228"/>
        <end position="248"/>
    </location>
</feature>
<dbReference type="STRING" id="212602.A0A420HZ11"/>
<proteinExistence type="inferred from homology"/>
<dbReference type="InterPro" id="IPR043130">
    <property type="entry name" value="CDP-OH_PTrfase_TM_dom"/>
</dbReference>
<dbReference type="PANTHER" id="PTHR10414:SF37">
    <property type="entry name" value="BB IN A BOXCAR, ISOFORM C"/>
    <property type="match status" value="1"/>
</dbReference>
<feature type="transmembrane region" description="Helical" evidence="12">
    <location>
        <begin position="50"/>
        <end position="69"/>
    </location>
</feature>
<evidence type="ECO:0000256" key="7">
    <source>
        <dbReference type="ARBA" id="ARBA00023136"/>
    </source>
</evidence>
<comment type="caution">
    <text evidence="13">The sequence shown here is derived from an EMBL/GenBank/DDBJ whole genome shotgun (WGS) entry which is preliminary data.</text>
</comment>
<protein>
    <recommendedName>
        <fullName evidence="9">diacylglycerol cholinephosphotransferase</fullName>
        <ecNumber evidence="9">2.7.8.2</ecNumber>
    </recommendedName>
</protein>
<keyword evidence="5 12" id="KW-0812">Transmembrane</keyword>
<evidence type="ECO:0000256" key="2">
    <source>
        <dbReference type="ARBA" id="ARBA00004127"/>
    </source>
</evidence>
<gene>
    <name evidence="13" type="ORF">OnM2_031001</name>
</gene>
<dbReference type="InterPro" id="IPR014472">
    <property type="entry name" value="CHOPT"/>
</dbReference>
<dbReference type="Gene3D" id="1.20.120.1760">
    <property type="match status" value="1"/>
</dbReference>
<dbReference type="Pfam" id="PF01066">
    <property type="entry name" value="CDP-OH_P_transf"/>
    <property type="match status" value="1"/>
</dbReference>
<dbReference type="PANTHER" id="PTHR10414">
    <property type="entry name" value="ETHANOLAMINEPHOSPHOTRANSFERASE"/>
    <property type="match status" value="1"/>
</dbReference>